<keyword evidence="4" id="KW-1185">Reference proteome</keyword>
<dbReference type="Pfam" id="PF12850">
    <property type="entry name" value="Metallophos_2"/>
    <property type="match status" value="1"/>
</dbReference>
<evidence type="ECO:0000313" key="4">
    <source>
        <dbReference type="Proteomes" id="UP000326354"/>
    </source>
</evidence>
<comment type="similarity">
    <text evidence="1">Belongs to the metallophosphoesterase superfamily. YfcE family.</text>
</comment>
<dbReference type="AlphaFoldDB" id="A0A5S9IPP2"/>
<evidence type="ECO:0000259" key="2">
    <source>
        <dbReference type="Pfam" id="PF12850"/>
    </source>
</evidence>
<gene>
    <name evidence="3" type="ORF">UABAM_03774</name>
</gene>
<dbReference type="CDD" id="cd00838">
    <property type="entry name" value="MPP_superfamily"/>
    <property type="match status" value="1"/>
</dbReference>
<dbReference type="SUPFAM" id="SSF56300">
    <property type="entry name" value="Metallo-dependent phosphatases"/>
    <property type="match status" value="1"/>
</dbReference>
<evidence type="ECO:0000256" key="1">
    <source>
        <dbReference type="ARBA" id="ARBA00008950"/>
    </source>
</evidence>
<dbReference type="InterPro" id="IPR024654">
    <property type="entry name" value="Calcineurin-like_PHP_lpxH"/>
</dbReference>
<dbReference type="KEGG" id="uam:UABAM_03774"/>
<dbReference type="GO" id="GO:0016791">
    <property type="term" value="F:phosphatase activity"/>
    <property type="evidence" value="ECO:0007669"/>
    <property type="project" value="TreeGrafter"/>
</dbReference>
<dbReference type="PANTHER" id="PTHR42850">
    <property type="entry name" value="METALLOPHOSPHOESTERASE"/>
    <property type="match status" value="1"/>
</dbReference>
<accession>A0A5S9IPP2</accession>
<protein>
    <submittedName>
        <fullName evidence="3">Phosphoesterase</fullName>
    </submittedName>
</protein>
<dbReference type="RefSeq" id="WP_151969512.1">
    <property type="nucleotide sequence ID" value="NZ_AP019860.1"/>
</dbReference>
<dbReference type="InterPro" id="IPR011152">
    <property type="entry name" value="Pesterase_MJ0912"/>
</dbReference>
<dbReference type="PANTHER" id="PTHR42850:SF2">
    <property type="entry name" value="BLL5683 PROTEIN"/>
    <property type="match status" value="1"/>
</dbReference>
<dbReference type="Gene3D" id="3.60.21.10">
    <property type="match status" value="1"/>
</dbReference>
<dbReference type="PIRSF" id="PIRSF000883">
    <property type="entry name" value="Pesterase_MJ0912"/>
    <property type="match status" value="1"/>
</dbReference>
<dbReference type="EMBL" id="AP019860">
    <property type="protein sequence ID" value="BBM85407.1"/>
    <property type="molecule type" value="Genomic_DNA"/>
</dbReference>
<dbReference type="OrthoDB" id="9800565at2"/>
<dbReference type="InterPro" id="IPR029052">
    <property type="entry name" value="Metallo-depent_PP-like"/>
</dbReference>
<feature type="domain" description="Calcineurin-like phosphoesterase" evidence="2">
    <location>
        <begin position="3"/>
        <end position="219"/>
    </location>
</feature>
<dbReference type="Proteomes" id="UP000326354">
    <property type="component" value="Chromosome"/>
</dbReference>
<reference evidence="3 4" key="1">
    <citation type="submission" date="2019-08" db="EMBL/GenBank/DDBJ databases">
        <title>Complete genome sequence of Candidatus Uab amorphum.</title>
        <authorList>
            <person name="Shiratori T."/>
            <person name="Suzuki S."/>
            <person name="Kakizawa Y."/>
            <person name="Ishida K."/>
        </authorList>
    </citation>
    <scope>NUCLEOTIDE SEQUENCE [LARGE SCALE GENOMIC DNA]</scope>
    <source>
        <strain evidence="3 4">SRT547</strain>
    </source>
</reference>
<organism evidence="3 4">
    <name type="scientific">Uabimicrobium amorphum</name>
    <dbReference type="NCBI Taxonomy" id="2596890"/>
    <lineage>
        <taxon>Bacteria</taxon>
        <taxon>Pseudomonadati</taxon>
        <taxon>Planctomycetota</taxon>
        <taxon>Candidatus Uabimicrobiia</taxon>
        <taxon>Candidatus Uabimicrobiales</taxon>
        <taxon>Candidatus Uabimicrobiaceae</taxon>
        <taxon>Candidatus Uabimicrobium</taxon>
    </lineage>
</organism>
<name>A0A5S9IPP2_UABAM</name>
<dbReference type="GO" id="GO:0005737">
    <property type="term" value="C:cytoplasm"/>
    <property type="evidence" value="ECO:0007669"/>
    <property type="project" value="TreeGrafter"/>
</dbReference>
<proteinExistence type="inferred from homology"/>
<sequence>MKKIAIVSDIHGNIEALTAVLDDIENRGVDTIYCLGDVIGYGPNPIECFNIATRRFEIIIRGNHEEGVVDGAYGVSAMAKDAMDWTREVMKPQFYSLPNTKKQWHLLQNLPLMFRENNMLFVHGSPRCPTQEYILEDDTQDIFGEIPEKIAEIFSCVDQFCFVGHSHKPGIITDKSEWIPLHRFDYIWEVNKGQKIICNVGSVGQPRDRDNRSCYVTFDGKQICYHRIPYDWSQTQEKIRKLPKLDNRLADRLEVGH</sequence>
<evidence type="ECO:0000313" key="3">
    <source>
        <dbReference type="EMBL" id="BBM85407.1"/>
    </source>
</evidence>
<dbReference type="InterPro" id="IPR050126">
    <property type="entry name" value="Ap4A_hydrolase"/>
</dbReference>